<organism evidence="2 3">
    <name type="scientific">Streptomyces flaveus</name>
    <dbReference type="NCBI Taxonomy" id="66370"/>
    <lineage>
        <taxon>Bacteria</taxon>
        <taxon>Bacillati</taxon>
        <taxon>Actinomycetota</taxon>
        <taxon>Actinomycetes</taxon>
        <taxon>Kitasatosporales</taxon>
        <taxon>Streptomycetaceae</taxon>
        <taxon>Streptomyces</taxon>
        <taxon>Streptomyces aurantiacus group</taxon>
    </lineage>
</organism>
<comment type="caution">
    <text evidence="2">The sequence shown here is derived from an EMBL/GenBank/DDBJ whole genome shotgun (WGS) entry which is preliminary data.</text>
</comment>
<dbReference type="EMBL" id="BMPQ01000010">
    <property type="protein sequence ID" value="GGK77721.1"/>
    <property type="molecule type" value="Genomic_DNA"/>
</dbReference>
<evidence type="ECO:0000256" key="1">
    <source>
        <dbReference type="SAM" id="Phobius"/>
    </source>
</evidence>
<keyword evidence="3" id="KW-1185">Reference proteome</keyword>
<feature type="transmembrane region" description="Helical" evidence="1">
    <location>
        <begin position="31"/>
        <end position="53"/>
    </location>
</feature>
<dbReference type="AlphaFoldDB" id="A0A917VHG9"/>
<evidence type="ECO:0000313" key="3">
    <source>
        <dbReference type="Proteomes" id="UP000637788"/>
    </source>
</evidence>
<sequence>MLAVAKTRRTTVRLWRWRSNPLRRRVDVVEAWVVLGAWLFALVGGLIAGLAAAEVVSRSVDRQREERREVTAVLTENAPERSATRTVGGDRVWATVRWKTPDGTARTGEAQVRPEAEKGTRTPIWTDRHGTLMTKPLNEAEAVLQAVSAGLLAATGAGCVVWLAAWTVCVRLDGRRMRDWDAEWERADLRWGGRTG</sequence>
<dbReference type="PANTHER" id="PTHR42305">
    <property type="entry name" value="MEMBRANE PROTEIN RV1733C-RELATED"/>
    <property type="match status" value="1"/>
</dbReference>
<evidence type="ECO:0000313" key="2">
    <source>
        <dbReference type="EMBL" id="GGK77721.1"/>
    </source>
</evidence>
<reference evidence="2" key="2">
    <citation type="submission" date="2020-09" db="EMBL/GenBank/DDBJ databases">
        <authorList>
            <person name="Sun Q."/>
            <person name="Ohkuma M."/>
        </authorList>
    </citation>
    <scope>NUCLEOTIDE SEQUENCE</scope>
    <source>
        <strain evidence="2">JCM 3035</strain>
    </source>
</reference>
<accession>A0A917VHG9</accession>
<keyword evidence="1" id="KW-0812">Transmembrane</keyword>
<keyword evidence="1" id="KW-0472">Membrane</keyword>
<name>A0A917VHG9_9ACTN</name>
<evidence type="ECO:0008006" key="4">
    <source>
        <dbReference type="Google" id="ProtNLM"/>
    </source>
</evidence>
<dbReference type="PANTHER" id="PTHR42305:SF1">
    <property type="entry name" value="MEMBRANE PROTEIN RV1733C-RELATED"/>
    <property type="match status" value="1"/>
</dbReference>
<protein>
    <recommendedName>
        <fullName evidence="4">Integral membrane protein</fullName>
    </recommendedName>
</protein>
<reference evidence="2" key="1">
    <citation type="journal article" date="2014" name="Int. J. Syst. Evol. Microbiol.">
        <title>Complete genome sequence of Corynebacterium casei LMG S-19264T (=DSM 44701T), isolated from a smear-ripened cheese.</title>
        <authorList>
            <consortium name="US DOE Joint Genome Institute (JGI-PGF)"/>
            <person name="Walter F."/>
            <person name="Albersmeier A."/>
            <person name="Kalinowski J."/>
            <person name="Ruckert C."/>
        </authorList>
    </citation>
    <scope>NUCLEOTIDE SEQUENCE</scope>
    <source>
        <strain evidence="2">JCM 3035</strain>
    </source>
</reference>
<gene>
    <name evidence="2" type="ORF">GCM10010094_43650</name>
</gene>
<feature type="transmembrane region" description="Helical" evidence="1">
    <location>
        <begin position="142"/>
        <end position="168"/>
    </location>
</feature>
<dbReference type="InterPro" id="IPR039708">
    <property type="entry name" value="MT1774/Rv1733c-like"/>
</dbReference>
<keyword evidence="1" id="KW-1133">Transmembrane helix</keyword>
<proteinExistence type="predicted"/>
<dbReference type="Proteomes" id="UP000637788">
    <property type="component" value="Unassembled WGS sequence"/>
</dbReference>